<evidence type="ECO:0000256" key="6">
    <source>
        <dbReference type="RuleBase" id="RU003918"/>
    </source>
</evidence>
<gene>
    <name evidence="9" type="ORF">DM558_06780</name>
</gene>
<dbReference type="InterPro" id="IPR013783">
    <property type="entry name" value="Ig-like_fold"/>
</dbReference>
<dbReference type="InterPro" id="IPR008962">
    <property type="entry name" value="PapD-like_sf"/>
</dbReference>
<evidence type="ECO:0000313" key="9">
    <source>
        <dbReference type="EMBL" id="AZS50496.1"/>
    </source>
</evidence>
<dbReference type="PRINTS" id="PR00969">
    <property type="entry name" value="CHAPERONPILI"/>
</dbReference>
<dbReference type="AlphaFoldDB" id="A0A3Q9JM83"/>
<dbReference type="KEGG" id="emo:DM558_06780"/>
<keyword evidence="3" id="KW-0732">Signal</keyword>
<sequence>MKIDFSFKIAALLVPIILFDTLAYAGIIPEKKRIIFKSDEQQQVLLIANTNDYPILMQTWIDNGNTQNVPSATVSPFIITPPMSRLVAGEIKGLRIIYNKQKTLPNDKESAFWINLYEVPPTSKENKLVDNVTVAMNTQIKLFYRPTPLANKPEEKILVTQLSCYGKAYNLEITVSCKNPTPYYISLSNIELNLYNHTYHNETQLDMMVPPFSDNSYRINVDSSNIPQQVNVEYSFVDDKGDVHGLKSTIRID</sequence>
<evidence type="ECO:0000313" key="10">
    <source>
        <dbReference type="Proteomes" id="UP000273143"/>
    </source>
</evidence>
<dbReference type="RefSeq" id="WP_127162896.1">
    <property type="nucleotide sequence ID" value="NZ_CP029822.1"/>
</dbReference>
<dbReference type="SUPFAM" id="SSF49584">
    <property type="entry name" value="Periplasmic chaperone C-domain"/>
    <property type="match status" value="1"/>
</dbReference>
<evidence type="ECO:0000259" key="7">
    <source>
        <dbReference type="Pfam" id="PF00345"/>
    </source>
</evidence>
<keyword evidence="10" id="KW-1185">Reference proteome</keyword>
<dbReference type="InterPro" id="IPR001829">
    <property type="entry name" value="Pili_assmbl_chaperone_bac"/>
</dbReference>
<proteinExistence type="inferred from homology"/>
<dbReference type="GO" id="GO:0071555">
    <property type="term" value="P:cell wall organization"/>
    <property type="evidence" value="ECO:0007669"/>
    <property type="project" value="InterPro"/>
</dbReference>
<accession>A0A3Q9JM83</accession>
<comment type="similarity">
    <text evidence="2 6">Belongs to the periplasmic pilus chaperone family.</text>
</comment>
<dbReference type="InterPro" id="IPR050643">
    <property type="entry name" value="Periplasmic_pilus_chap"/>
</dbReference>
<evidence type="ECO:0000256" key="4">
    <source>
        <dbReference type="ARBA" id="ARBA00022764"/>
    </source>
</evidence>
<evidence type="ECO:0000259" key="8">
    <source>
        <dbReference type="Pfam" id="PF02753"/>
    </source>
</evidence>
<protein>
    <submittedName>
        <fullName evidence="9">Molecular chaperone</fullName>
    </submittedName>
</protein>
<dbReference type="Gene3D" id="2.60.40.10">
    <property type="entry name" value="Immunoglobulins"/>
    <property type="match status" value="2"/>
</dbReference>
<dbReference type="InterPro" id="IPR018046">
    <property type="entry name" value="Pili_assmbl_chaperone_CS"/>
</dbReference>
<dbReference type="SUPFAM" id="SSF49354">
    <property type="entry name" value="PapD-like"/>
    <property type="match status" value="1"/>
</dbReference>
<dbReference type="InterPro" id="IPR016148">
    <property type="entry name" value="Pili_assmbl_chaperone_C"/>
</dbReference>
<comment type="subcellular location">
    <subcellularLocation>
        <location evidence="1 6">Periplasm</location>
    </subcellularLocation>
</comment>
<dbReference type="Pfam" id="PF02753">
    <property type="entry name" value="PapD_C"/>
    <property type="match status" value="1"/>
</dbReference>
<evidence type="ECO:0000256" key="2">
    <source>
        <dbReference type="ARBA" id="ARBA00007399"/>
    </source>
</evidence>
<dbReference type="InterPro" id="IPR016147">
    <property type="entry name" value="Pili_assmbl_chaperone_N"/>
</dbReference>
<dbReference type="PANTHER" id="PTHR30251:SF7">
    <property type="entry name" value="FIMBRIAE CHAPARONE"/>
    <property type="match status" value="1"/>
</dbReference>
<evidence type="ECO:0000256" key="1">
    <source>
        <dbReference type="ARBA" id="ARBA00004418"/>
    </source>
</evidence>
<dbReference type="EMBL" id="CP029822">
    <property type="protein sequence ID" value="AZS50496.1"/>
    <property type="molecule type" value="Genomic_DNA"/>
</dbReference>
<dbReference type="PROSITE" id="PS00635">
    <property type="entry name" value="PILI_CHAPERONE"/>
    <property type="match status" value="1"/>
</dbReference>
<organism evidence="9 10">
    <name type="scientific">Entomomonas moraniae</name>
    <dbReference type="NCBI Taxonomy" id="2213226"/>
    <lineage>
        <taxon>Bacteria</taxon>
        <taxon>Pseudomonadati</taxon>
        <taxon>Pseudomonadota</taxon>
        <taxon>Gammaproteobacteria</taxon>
        <taxon>Pseudomonadales</taxon>
        <taxon>Pseudomonadaceae</taxon>
        <taxon>Entomomonas</taxon>
    </lineage>
</organism>
<evidence type="ECO:0000256" key="5">
    <source>
        <dbReference type="ARBA" id="ARBA00023186"/>
    </source>
</evidence>
<name>A0A3Q9JM83_9GAMM</name>
<dbReference type="Pfam" id="PF00345">
    <property type="entry name" value="PapD_N"/>
    <property type="match status" value="1"/>
</dbReference>
<feature type="domain" description="Pili assembly chaperone C-terminal" evidence="8">
    <location>
        <begin position="178"/>
        <end position="242"/>
    </location>
</feature>
<feature type="domain" description="Pili assembly chaperone N-terminal" evidence="7">
    <location>
        <begin position="27"/>
        <end position="149"/>
    </location>
</feature>
<dbReference type="GO" id="GO:0030288">
    <property type="term" value="C:outer membrane-bounded periplasmic space"/>
    <property type="evidence" value="ECO:0007669"/>
    <property type="project" value="InterPro"/>
</dbReference>
<dbReference type="PANTHER" id="PTHR30251">
    <property type="entry name" value="PILUS ASSEMBLY CHAPERONE"/>
    <property type="match status" value="1"/>
</dbReference>
<evidence type="ECO:0000256" key="3">
    <source>
        <dbReference type="ARBA" id="ARBA00022729"/>
    </source>
</evidence>
<reference evidence="10" key="1">
    <citation type="submission" date="2018-06" db="EMBL/GenBank/DDBJ databases">
        <title>Complete genome of Pseudomonas insecticola strain QZS01.</title>
        <authorList>
            <person name="Wang J."/>
            <person name="Su Q."/>
        </authorList>
    </citation>
    <scope>NUCLEOTIDE SEQUENCE [LARGE SCALE GENOMIC DNA]</scope>
    <source>
        <strain evidence="10">QZS01</strain>
    </source>
</reference>
<dbReference type="Proteomes" id="UP000273143">
    <property type="component" value="Chromosome"/>
</dbReference>
<keyword evidence="5 6" id="KW-0143">Chaperone</keyword>
<dbReference type="InterPro" id="IPR036316">
    <property type="entry name" value="Pili_assmbl_chap_C_dom_sf"/>
</dbReference>
<keyword evidence="4" id="KW-0574">Periplasm</keyword>